<dbReference type="KEGG" id="fli:Fleli_1546"/>
<evidence type="ECO:0000313" key="5">
    <source>
        <dbReference type="EMBL" id="AFM03967.1"/>
    </source>
</evidence>
<evidence type="ECO:0000256" key="3">
    <source>
        <dbReference type="SAM" id="Coils"/>
    </source>
</evidence>
<feature type="signal peptide" evidence="4">
    <location>
        <begin position="1"/>
        <end position="24"/>
    </location>
</feature>
<dbReference type="eggNOG" id="COG2825">
    <property type="taxonomic scope" value="Bacteria"/>
</dbReference>
<proteinExistence type="inferred from homology"/>
<dbReference type="RefSeq" id="WP_014797424.1">
    <property type="nucleotide sequence ID" value="NC_018018.1"/>
</dbReference>
<dbReference type="Gene3D" id="3.30.910.20">
    <property type="entry name" value="Skp domain"/>
    <property type="match status" value="1"/>
</dbReference>
<evidence type="ECO:0000313" key="6">
    <source>
        <dbReference type="Proteomes" id="UP000006054"/>
    </source>
</evidence>
<dbReference type="SUPFAM" id="SSF111384">
    <property type="entry name" value="OmpH-like"/>
    <property type="match status" value="1"/>
</dbReference>
<keyword evidence="6" id="KW-1185">Reference proteome</keyword>
<reference evidence="6" key="1">
    <citation type="submission" date="2012-06" db="EMBL/GenBank/DDBJ databases">
        <title>The complete genome of Flexibacter litoralis DSM 6794.</title>
        <authorList>
            <person name="Lucas S."/>
            <person name="Copeland A."/>
            <person name="Lapidus A."/>
            <person name="Glavina del Rio T."/>
            <person name="Dalin E."/>
            <person name="Tice H."/>
            <person name="Bruce D."/>
            <person name="Goodwin L."/>
            <person name="Pitluck S."/>
            <person name="Peters L."/>
            <person name="Ovchinnikova G."/>
            <person name="Lu M."/>
            <person name="Kyrpides N."/>
            <person name="Mavromatis K."/>
            <person name="Ivanova N."/>
            <person name="Brettin T."/>
            <person name="Detter J.C."/>
            <person name="Han C."/>
            <person name="Larimer F."/>
            <person name="Land M."/>
            <person name="Hauser L."/>
            <person name="Markowitz V."/>
            <person name="Cheng J.-F."/>
            <person name="Hugenholtz P."/>
            <person name="Woyke T."/>
            <person name="Wu D."/>
            <person name="Spring S."/>
            <person name="Lang E."/>
            <person name="Kopitz M."/>
            <person name="Brambilla E."/>
            <person name="Klenk H.-P."/>
            <person name="Eisen J.A."/>
        </authorList>
    </citation>
    <scope>NUCLEOTIDE SEQUENCE [LARGE SCALE GENOMIC DNA]</scope>
    <source>
        <strain evidence="6">ATCC 23117 / DSM 6794 / NBRC 15988 / NCIMB 1366 / Sio-4</strain>
    </source>
</reference>
<dbReference type="OrthoDB" id="1493480at2"/>
<evidence type="ECO:0000256" key="4">
    <source>
        <dbReference type="SAM" id="SignalP"/>
    </source>
</evidence>
<evidence type="ECO:0000256" key="2">
    <source>
        <dbReference type="ARBA" id="ARBA00022729"/>
    </source>
</evidence>
<dbReference type="EMBL" id="CP003345">
    <property type="protein sequence ID" value="AFM03967.1"/>
    <property type="molecule type" value="Genomic_DNA"/>
</dbReference>
<dbReference type="InterPro" id="IPR024930">
    <property type="entry name" value="Skp_dom_sf"/>
</dbReference>
<organism evidence="5 6">
    <name type="scientific">Bernardetia litoralis (strain ATCC 23117 / DSM 6794 / NBRC 15988 / NCIMB 1366 / Fx l1 / Sio-4)</name>
    <name type="common">Flexibacter litoralis</name>
    <dbReference type="NCBI Taxonomy" id="880071"/>
    <lineage>
        <taxon>Bacteria</taxon>
        <taxon>Pseudomonadati</taxon>
        <taxon>Bacteroidota</taxon>
        <taxon>Cytophagia</taxon>
        <taxon>Cytophagales</taxon>
        <taxon>Bernardetiaceae</taxon>
        <taxon>Bernardetia</taxon>
    </lineage>
</organism>
<dbReference type="GO" id="GO:0050821">
    <property type="term" value="P:protein stabilization"/>
    <property type="evidence" value="ECO:0007669"/>
    <property type="project" value="TreeGrafter"/>
</dbReference>
<dbReference type="HOGENOM" id="CLU_053320_3_2_10"/>
<dbReference type="Proteomes" id="UP000006054">
    <property type="component" value="Chromosome"/>
</dbReference>
<name>I4AJ32_BERLS</name>
<feature type="coiled-coil region" evidence="3">
    <location>
        <begin position="83"/>
        <end position="117"/>
    </location>
</feature>
<dbReference type="AlphaFoldDB" id="I4AJ32"/>
<dbReference type="SMART" id="SM00935">
    <property type="entry name" value="OmpH"/>
    <property type="match status" value="1"/>
</dbReference>
<keyword evidence="3" id="KW-0175">Coiled coil</keyword>
<dbReference type="PANTHER" id="PTHR35089:SF1">
    <property type="entry name" value="CHAPERONE PROTEIN SKP"/>
    <property type="match status" value="1"/>
</dbReference>
<evidence type="ECO:0000256" key="1">
    <source>
        <dbReference type="ARBA" id="ARBA00009091"/>
    </source>
</evidence>
<dbReference type="STRING" id="880071.Fleli_1546"/>
<protein>
    <submittedName>
        <fullName evidence="5">Outer membrane protein</fullName>
    </submittedName>
</protein>
<dbReference type="Pfam" id="PF03938">
    <property type="entry name" value="OmpH"/>
    <property type="match status" value="1"/>
</dbReference>
<comment type="similarity">
    <text evidence="1">Belongs to the Skp family.</text>
</comment>
<dbReference type="PANTHER" id="PTHR35089">
    <property type="entry name" value="CHAPERONE PROTEIN SKP"/>
    <property type="match status" value="1"/>
</dbReference>
<dbReference type="GO" id="GO:0005829">
    <property type="term" value="C:cytosol"/>
    <property type="evidence" value="ECO:0007669"/>
    <property type="project" value="TreeGrafter"/>
</dbReference>
<keyword evidence="2 4" id="KW-0732">Signal</keyword>
<dbReference type="InterPro" id="IPR005632">
    <property type="entry name" value="Chaperone_Skp"/>
</dbReference>
<feature type="chain" id="PRO_5003685755" evidence="4">
    <location>
        <begin position="25"/>
        <end position="173"/>
    </location>
</feature>
<sequence length="173" mass="19507" precursor="true">MRKIILSLSLLFAFVLFQNNQATAQNLKIGYVQVDSVASMMPAYKAASSELEGLQKVIQKNLQGESQKFQARQSELQQTAKTQAQQEQAQQELQALYAALQEKEKQAEERFNKKQNDLLFPIYEEIREAIKVVGSENNFVLILNELDGTNSSYILYSAEGTDVTDLVIKKLGL</sequence>
<gene>
    <name evidence="5" type="ordered locus">Fleli_1546</name>
</gene>
<accession>I4AJ32</accession>
<dbReference type="GO" id="GO:0051082">
    <property type="term" value="F:unfolded protein binding"/>
    <property type="evidence" value="ECO:0007669"/>
    <property type="project" value="InterPro"/>
</dbReference>